<dbReference type="InterPro" id="IPR000668">
    <property type="entry name" value="Peptidase_C1A_C"/>
</dbReference>
<evidence type="ECO:0000313" key="9">
    <source>
        <dbReference type="Proteomes" id="UP000492821"/>
    </source>
</evidence>
<dbReference type="PANTHER" id="PTHR12411">
    <property type="entry name" value="CYSTEINE PROTEASE FAMILY C1-RELATED"/>
    <property type="match status" value="1"/>
</dbReference>
<comment type="similarity">
    <text evidence="1">Belongs to the peptidase C1 family.</text>
</comment>
<dbReference type="GO" id="GO:0006508">
    <property type="term" value="P:proteolysis"/>
    <property type="evidence" value="ECO:0007669"/>
    <property type="project" value="UniProtKB-KW"/>
</dbReference>
<keyword evidence="5" id="KW-0865">Zymogen</keyword>
<dbReference type="GO" id="GO:0008234">
    <property type="term" value="F:cysteine-type peptidase activity"/>
    <property type="evidence" value="ECO:0007669"/>
    <property type="project" value="UniProtKB-KW"/>
</dbReference>
<proteinExistence type="inferred from homology"/>
<reference evidence="10" key="2">
    <citation type="submission" date="2020-10" db="UniProtKB">
        <authorList>
            <consortium name="WormBaseParasite"/>
        </authorList>
    </citation>
    <scope>IDENTIFICATION</scope>
</reference>
<keyword evidence="4" id="KW-0788">Thiol protease</keyword>
<dbReference type="AlphaFoldDB" id="A0A7E4UN97"/>
<organism evidence="9 10">
    <name type="scientific">Panagrellus redivivus</name>
    <name type="common">Microworm</name>
    <dbReference type="NCBI Taxonomy" id="6233"/>
    <lineage>
        <taxon>Eukaryota</taxon>
        <taxon>Metazoa</taxon>
        <taxon>Ecdysozoa</taxon>
        <taxon>Nematoda</taxon>
        <taxon>Chromadorea</taxon>
        <taxon>Rhabditida</taxon>
        <taxon>Tylenchina</taxon>
        <taxon>Panagrolaimomorpha</taxon>
        <taxon>Panagrolaimoidea</taxon>
        <taxon>Panagrolaimidae</taxon>
        <taxon>Panagrellus</taxon>
    </lineage>
</organism>
<evidence type="ECO:0000259" key="7">
    <source>
        <dbReference type="SMART" id="SM00645"/>
    </source>
</evidence>
<dbReference type="InterPro" id="IPR038765">
    <property type="entry name" value="Papain-like_cys_pep_sf"/>
</dbReference>
<dbReference type="Pfam" id="PF00112">
    <property type="entry name" value="Peptidase_C1"/>
    <property type="match status" value="1"/>
</dbReference>
<evidence type="ECO:0000256" key="5">
    <source>
        <dbReference type="ARBA" id="ARBA00023145"/>
    </source>
</evidence>
<dbReference type="SMART" id="SM00645">
    <property type="entry name" value="Pept_C1"/>
    <property type="match status" value="1"/>
</dbReference>
<evidence type="ECO:0000256" key="6">
    <source>
        <dbReference type="ARBA" id="ARBA00023157"/>
    </source>
</evidence>
<evidence type="ECO:0000256" key="3">
    <source>
        <dbReference type="ARBA" id="ARBA00022801"/>
    </source>
</evidence>
<protein>
    <submittedName>
        <fullName evidence="10">Pept_C1 domain-containing protein</fullName>
    </submittedName>
</protein>
<evidence type="ECO:0000256" key="2">
    <source>
        <dbReference type="ARBA" id="ARBA00022670"/>
    </source>
</evidence>
<feature type="domain" description="Cathepsin propeptide inhibitor" evidence="8">
    <location>
        <begin position="94"/>
        <end position="151"/>
    </location>
</feature>
<dbReference type="Pfam" id="PF08246">
    <property type="entry name" value="Inhibitor_I29"/>
    <property type="match status" value="1"/>
</dbReference>
<dbReference type="InterPro" id="IPR039417">
    <property type="entry name" value="Peptidase_C1A_papain-like"/>
</dbReference>
<feature type="domain" description="Peptidase C1A papain C-terminal" evidence="7">
    <location>
        <begin position="180"/>
        <end position="332"/>
    </location>
</feature>
<keyword evidence="2" id="KW-0645">Protease</keyword>
<dbReference type="Gene3D" id="1.10.287.2250">
    <property type="match status" value="1"/>
</dbReference>
<dbReference type="InterPro" id="IPR013201">
    <property type="entry name" value="Prot_inhib_I29"/>
</dbReference>
<dbReference type="CDD" id="cd02248">
    <property type="entry name" value="Peptidase_C1A"/>
    <property type="match status" value="1"/>
</dbReference>
<accession>A0A7E4UN97</accession>
<dbReference type="SUPFAM" id="SSF54001">
    <property type="entry name" value="Cysteine proteinases"/>
    <property type="match status" value="1"/>
</dbReference>
<dbReference type="WBParaSite" id="Pan_g10788.t1">
    <property type="protein sequence ID" value="Pan_g10788.t1"/>
    <property type="gene ID" value="Pan_g10788"/>
</dbReference>
<dbReference type="Gene3D" id="3.90.70.10">
    <property type="entry name" value="Cysteine proteinases"/>
    <property type="match status" value="1"/>
</dbReference>
<reference evidence="9" key="1">
    <citation type="journal article" date="2013" name="Genetics">
        <title>The draft genome and transcriptome of Panagrellus redivivus are shaped by the harsh demands of a free-living lifestyle.</title>
        <authorList>
            <person name="Srinivasan J."/>
            <person name="Dillman A.R."/>
            <person name="Macchietto M.G."/>
            <person name="Heikkinen L."/>
            <person name="Lakso M."/>
            <person name="Fracchia K.M."/>
            <person name="Antoshechkin I."/>
            <person name="Mortazavi A."/>
            <person name="Wong G."/>
            <person name="Sternberg P.W."/>
        </authorList>
    </citation>
    <scope>NUCLEOTIDE SEQUENCE [LARGE SCALE GENOMIC DNA]</scope>
    <source>
        <strain evidence="9">MT8872</strain>
    </source>
</reference>
<keyword evidence="9" id="KW-1185">Reference proteome</keyword>
<sequence length="332" mass="38140">MDDKERIALNLCSVNEDALEKSCDFEVVIRKWEHSQEFINKGCFSVNKLRSYHLHPAEKNNKPQNTPIIDTAAENVFKISQHIKPKDFGAWNLFTGYINRYNKTYETKEEILRRFHVYKRNIRAAKMYQKSELGSAVYGETQFMDLTPSEFKRIMLPYVWEKPKNPIRQMSPDEIEDEPFPNSFDWRNKSVVTEVKNQGACGSCWAFSVTGNIEGQWAKKTGKLVSLSEQEILDCDGVDQACNGGMPMEAYKQIINMGGLESEAEYPYKREKDACSLIKKDVVAYINDSVQLPADEEKIAAYLFKNGPISVVVFQQKIYTTKYDGITPSDKN</sequence>
<dbReference type="InterPro" id="IPR000169">
    <property type="entry name" value="Pept_cys_AS"/>
</dbReference>
<dbReference type="InterPro" id="IPR013128">
    <property type="entry name" value="Peptidase_C1A"/>
</dbReference>
<name>A0A7E4UN97_PANRE</name>
<dbReference type="Proteomes" id="UP000492821">
    <property type="component" value="Unassembled WGS sequence"/>
</dbReference>
<dbReference type="PROSITE" id="PS00139">
    <property type="entry name" value="THIOL_PROTEASE_CYS"/>
    <property type="match status" value="1"/>
</dbReference>
<evidence type="ECO:0000259" key="8">
    <source>
        <dbReference type="SMART" id="SM00848"/>
    </source>
</evidence>
<evidence type="ECO:0000256" key="1">
    <source>
        <dbReference type="ARBA" id="ARBA00008455"/>
    </source>
</evidence>
<keyword evidence="3" id="KW-0378">Hydrolase</keyword>
<evidence type="ECO:0000313" key="10">
    <source>
        <dbReference type="WBParaSite" id="Pan_g10788.t1"/>
    </source>
</evidence>
<evidence type="ECO:0000256" key="4">
    <source>
        <dbReference type="ARBA" id="ARBA00022807"/>
    </source>
</evidence>
<dbReference type="SMART" id="SM00848">
    <property type="entry name" value="Inhibitor_I29"/>
    <property type="match status" value="1"/>
</dbReference>
<keyword evidence="6" id="KW-1015">Disulfide bond</keyword>